<dbReference type="EMBL" id="JBHTGP010000018">
    <property type="protein sequence ID" value="MFD0690641.1"/>
    <property type="molecule type" value="Genomic_DNA"/>
</dbReference>
<dbReference type="Proteomes" id="UP001597063">
    <property type="component" value="Unassembled WGS sequence"/>
</dbReference>
<protein>
    <submittedName>
        <fullName evidence="1">SRPBCC family protein</fullName>
    </submittedName>
</protein>
<dbReference type="Gene3D" id="3.30.530.20">
    <property type="match status" value="1"/>
</dbReference>
<dbReference type="RefSeq" id="WP_131763695.1">
    <property type="nucleotide sequence ID" value="NZ_CAACUY010000383.1"/>
</dbReference>
<keyword evidence="2" id="KW-1185">Reference proteome</keyword>
<dbReference type="InterPro" id="IPR023393">
    <property type="entry name" value="START-like_dom_sf"/>
</dbReference>
<organism evidence="1 2">
    <name type="scientific">Actinomadura fibrosa</name>
    <dbReference type="NCBI Taxonomy" id="111802"/>
    <lineage>
        <taxon>Bacteria</taxon>
        <taxon>Bacillati</taxon>
        <taxon>Actinomycetota</taxon>
        <taxon>Actinomycetes</taxon>
        <taxon>Streptosporangiales</taxon>
        <taxon>Thermomonosporaceae</taxon>
        <taxon>Actinomadura</taxon>
    </lineage>
</organism>
<gene>
    <name evidence="1" type="ORF">ACFQZM_39560</name>
</gene>
<proteinExistence type="predicted"/>
<reference evidence="2" key="1">
    <citation type="journal article" date="2019" name="Int. J. Syst. Evol. Microbiol.">
        <title>The Global Catalogue of Microorganisms (GCM) 10K type strain sequencing project: providing services to taxonomists for standard genome sequencing and annotation.</title>
        <authorList>
            <consortium name="The Broad Institute Genomics Platform"/>
            <consortium name="The Broad Institute Genome Sequencing Center for Infectious Disease"/>
            <person name="Wu L."/>
            <person name="Ma J."/>
        </authorList>
    </citation>
    <scope>NUCLEOTIDE SEQUENCE [LARGE SCALE GENOMIC DNA]</scope>
    <source>
        <strain evidence="2">JCM 9371</strain>
    </source>
</reference>
<comment type="caution">
    <text evidence="1">The sequence shown here is derived from an EMBL/GenBank/DDBJ whole genome shotgun (WGS) entry which is preliminary data.</text>
</comment>
<evidence type="ECO:0000313" key="1">
    <source>
        <dbReference type="EMBL" id="MFD0690641.1"/>
    </source>
</evidence>
<sequence length="181" mass="19643">MSVIEQIRRGACGAGVRPSARAAGPAAVVVERTIAASPEALYAMVGEVSEMARWSPETARCRWIPPATGPAAGARFRGVNRRGRRRWSTTCTVTAAEPGRRFEFEVRAAGLPISRWLYTFRAEGAGCRVTERWTDLRPVWAKPLSLLISGVADRTAHNRLTMEATLAALAEAAEDGPETRP</sequence>
<accession>A0ABW2Y310</accession>
<dbReference type="SUPFAM" id="SSF55961">
    <property type="entry name" value="Bet v1-like"/>
    <property type="match status" value="1"/>
</dbReference>
<name>A0ABW2Y310_9ACTN</name>
<dbReference type="Pfam" id="PF10604">
    <property type="entry name" value="Polyketide_cyc2"/>
    <property type="match status" value="1"/>
</dbReference>
<dbReference type="CDD" id="cd07812">
    <property type="entry name" value="SRPBCC"/>
    <property type="match status" value="1"/>
</dbReference>
<evidence type="ECO:0000313" key="2">
    <source>
        <dbReference type="Proteomes" id="UP001597063"/>
    </source>
</evidence>
<dbReference type="InterPro" id="IPR019587">
    <property type="entry name" value="Polyketide_cyclase/dehydratase"/>
</dbReference>